<feature type="region of interest" description="Disordered" evidence="2">
    <location>
        <begin position="143"/>
        <end position="192"/>
    </location>
</feature>
<dbReference type="InterPro" id="IPR002130">
    <property type="entry name" value="Cyclophilin-type_PPIase_dom"/>
</dbReference>
<protein>
    <recommendedName>
        <fullName evidence="4">PPIase cyclophilin-type domain-containing protein</fullName>
    </recommendedName>
</protein>
<evidence type="ECO:0000256" key="3">
    <source>
        <dbReference type="SAM" id="Phobius"/>
    </source>
</evidence>
<dbReference type="Pfam" id="PF00160">
    <property type="entry name" value="Pro_isomerase"/>
    <property type="match status" value="1"/>
</dbReference>
<keyword evidence="3" id="KW-0472">Membrane</keyword>
<feature type="domain" description="PPIase cyclophilin-type" evidence="4">
    <location>
        <begin position="94"/>
        <end position="269"/>
    </location>
</feature>
<dbReference type="Proteomes" id="UP001500620">
    <property type="component" value="Unassembled WGS sequence"/>
</dbReference>
<comment type="caution">
    <text evidence="5">The sequence shown here is derived from an EMBL/GenBank/DDBJ whole genome shotgun (WGS) entry which is preliminary data.</text>
</comment>
<keyword evidence="3" id="KW-1133">Transmembrane helix</keyword>
<evidence type="ECO:0000256" key="2">
    <source>
        <dbReference type="SAM" id="MobiDB-lite"/>
    </source>
</evidence>
<gene>
    <name evidence="5" type="ORF">GCM10022255_061360</name>
</gene>
<accession>A0ABP8DFQ1</accession>
<dbReference type="PROSITE" id="PS50072">
    <property type="entry name" value="CSA_PPIASE_2"/>
    <property type="match status" value="1"/>
</dbReference>
<dbReference type="InterPro" id="IPR044666">
    <property type="entry name" value="Cyclophilin_A-like"/>
</dbReference>
<evidence type="ECO:0000313" key="6">
    <source>
        <dbReference type="Proteomes" id="UP001500620"/>
    </source>
</evidence>
<dbReference type="Gene3D" id="2.40.100.10">
    <property type="entry name" value="Cyclophilin-like"/>
    <property type="match status" value="1"/>
</dbReference>
<comment type="function">
    <text evidence="1">PPIases accelerate the folding of proteins. It catalyzes the cis-trans isomerization of proline imidic peptide bonds in oligopeptides.</text>
</comment>
<dbReference type="SUPFAM" id="SSF50891">
    <property type="entry name" value="Cyclophilin-like"/>
    <property type="match status" value="1"/>
</dbReference>
<evidence type="ECO:0000256" key="1">
    <source>
        <dbReference type="ARBA" id="ARBA00002388"/>
    </source>
</evidence>
<feature type="region of interest" description="Disordered" evidence="2">
    <location>
        <begin position="247"/>
        <end position="307"/>
    </location>
</feature>
<sequence>MARAKTERQIARRAAAARRRRQWQAGIGSAVVLALLVVVVIWKTGGFSPAPATADECAYTSVDAGAGVTDVGKPPTKDVVKNGVKTMTINLGQGAVTAKLDPSKAPCTVNSISYLAGKKFFDNTTCHRVTDAILQCGDPSGSGSGGPAYRFPNENVPQALPPSAEPTPSASGSASVPASAAPSESADTGPGSALYPMGTIAMAHSQEKDSNSSQFFLVFKDTQFPADYTIFGTITGGLDVLQKIGATGTDNGSPDGKPKEDVKISTLTVTDTAPDDTAPTPAPATSGSAPAESASATPSASTSTSKS</sequence>
<dbReference type="PANTHER" id="PTHR45625">
    <property type="entry name" value="PEPTIDYL-PROLYL CIS-TRANS ISOMERASE-RELATED"/>
    <property type="match status" value="1"/>
</dbReference>
<keyword evidence="3" id="KW-0812">Transmembrane</keyword>
<evidence type="ECO:0000259" key="4">
    <source>
        <dbReference type="PROSITE" id="PS50072"/>
    </source>
</evidence>
<name>A0ABP8DFQ1_9ACTN</name>
<feature type="compositionally biased region" description="Low complexity" evidence="2">
    <location>
        <begin position="268"/>
        <end position="307"/>
    </location>
</feature>
<dbReference type="PANTHER" id="PTHR45625:SF3">
    <property type="entry name" value="PEPTIDYL-PROLYL CIS-TRANS ISOMERASE B-RELATED"/>
    <property type="match status" value="1"/>
</dbReference>
<dbReference type="EMBL" id="BAABAT010000019">
    <property type="protein sequence ID" value="GAA4254881.1"/>
    <property type="molecule type" value="Genomic_DNA"/>
</dbReference>
<organism evidence="5 6">
    <name type="scientific">Dactylosporangium darangshiense</name>
    <dbReference type="NCBI Taxonomy" id="579108"/>
    <lineage>
        <taxon>Bacteria</taxon>
        <taxon>Bacillati</taxon>
        <taxon>Actinomycetota</taxon>
        <taxon>Actinomycetes</taxon>
        <taxon>Micromonosporales</taxon>
        <taxon>Micromonosporaceae</taxon>
        <taxon>Dactylosporangium</taxon>
    </lineage>
</organism>
<evidence type="ECO:0000313" key="5">
    <source>
        <dbReference type="EMBL" id="GAA4254881.1"/>
    </source>
</evidence>
<feature type="compositionally biased region" description="Low complexity" evidence="2">
    <location>
        <begin position="166"/>
        <end position="186"/>
    </location>
</feature>
<dbReference type="InterPro" id="IPR029000">
    <property type="entry name" value="Cyclophilin-like_dom_sf"/>
</dbReference>
<keyword evidence="6" id="KW-1185">Reference proteome</keyword>
<proteinExistence type="predicted"/>
<feature type="transmembrane region" description="Helical" evidence="3">
    <location>
        <begin position="21"/>
        <end position="42"/>
    </location>
</feature>
<reference evidence="6" key="1">
    <citation type="journal article" date="2019" name="Int. J. Syst. Evol. Microbiol.">
        <title>The Global Catalogue of Microorganisms (GCM) 10K type strain sequencing project: providing services to taxonomists for standard genome sequencing and annotation.</title>
        <authorList>
            <consortium name="The Broad Institute Genomics Platform"/>
            <consortium name="The Broad Institute Genome Sequencing Center for Infectious Disease"/>
            <person name="Wu L."/>
            <person name="Ma J."/>
        </authorList>
    </citation>
    <scope>NUCLEOTIDE SEQUENCE [LARGE SCALE GENOMIC DNA]</scope>
    <source>
        <strain evidence="6">JCM 17441</strain>
    </source>
</reference>